<accession>A0ACC2VCT4</accession>
<keyword evidence="2" id="KW-1185">Reference proteome</keyword>
<evidence type="ECO:0000313" key="2">
    <source>
        <dbReference type="Proteomes" id="UP001227268"/>
    </source>
</evidence>
<dbReference type="EMBL" id="JASBWT010000018">
    <property type="protein sequence ID" value="KAJ9096735.1"/>
    <property type="molecule type" value="Genomic_DNA"/>
</dbReference>
<name>A0ACC2VCT4_9TREE</name>
<sequence>MPRKNLQSLSNEQLQSLPKRKTSHHHQFILNRKLRDNSKDDTDNKTTVMPRLRIGHRLARLRKISTSYRSSDLPEREEEGQTPAETPLTPINHNLHRQRAFKTAKRVSPAPSQRRRSLQGEVFQSGHSEARHRSKTSLEIDDEEAAENEEWRLESSFTSDRYPGARFQEPPVASRIATNSVPPKPVDQRALKRWELEFGHMSTKDQTDGNKTGNALVEDYLPHPTVSPASSRQTYVPFLDPEWDFASVPNGSDSSAQFWNQWSSAEQTRAQFEAQLEEGNHHNWQEMPGNKSQSDVGTSLTAEGSGAKEPPQKLAHPADPLRLRPPSQHVSFLTPPIGERPGTAREDLSATTSMAADAQARTPTGPPVRRRRRRIRFPLDDSSPPMSLDGEQFDPTVNTAASSTAACMNPADVHRREEVQFTDFVDENGYVRTATQATPPTAASSGLASQSTASQDTSAGDASNRFLGGRRLFNRFLKKKGKDADSTANQVSYDGVVESPASIAWRSSRYER</sequence>
<reference evidence="1" key="1">
    <citation type="submission" date="2023-04" db="EMBL/GenBank/DDBJ databases">
        <title>Draft Genome sequencing of Naganishia species isolated from polar environments using Oxford Nanopore Technology.</title>
        <authorList>
            <person name="Leo P."/>
            <person name="Venkateswaran K."/>
        </authorList>
    </citation>
    <scope>NUCLEOTIDE SEQUENCE</scope>
    <source>
        <strain evidence="1">MNA-CCFEE 5423</strain>
    </source>
</reference>
<organism evidence="1 2">
    <name type="scientific">Naganishia friedmannii</name>
    <dbReference type="NCBI Taxonomy" id="89922"/>
    <lineage>
        <taxon>Eukaryota</taxon>
        <taxon>Fungi</taxon>
        <taxon>Dikarya</taxon>
        <taxon>Basidiomycota</taxon>
        <taxon>Agaricomycotina</taxon>
        <taxon>Tremellomycetes</taxon>
        <taxon>Filobasidiales</taxon>
        <taxon>Filobasidiaceae</taxon>
        <taxon>Naganishia</taxon>
    </lineage>
</organism>
<dbReference type="Proteomes" id="UP001227268">
    <property type="component" value="Unassembled WGS sequence"/>
</dbReference>
<protein>
    <submittedName>
        <fullName evidence="1">Uncharacterized protein</fullName>
    </submittedName>
</protein>
<gene>
    <name evidence="1" type="ORF">QFC21_005005</name>
</gene>
<comment type="caution">
    <text evidence="1">The sequence shown here is derived from an EMBL/GenBank/DDBJ whole genome shotgun (WGS) entry which is preliminary data.</text>
</comment>
<evidence type="ECO:0000313" key="1">
    <source>
        <dbReference type="EMBL" id="KAJ9096735.1"/>
    </source>
</evidence>
<proteinExistence type="predicted"/>